<dbReference type="GO" id="GO:0045259">
    <property type="term" value="C:proton-transporting ATP synthase complex"/>
    <property type="evidence" value="ECO:0007669"/>
    <property type="project" value="UniProtKB-KW"/>
</dbReference>
<evidence type="ECO:0000256" key="2">
    <source>
        <dbReference type="ARBA" id="ARBA00007681"/>
    </source>
</evidence>
<organism evidence="9">
    <name type="scientific">marine metagenome</name>
    <dbReference type="NCBI Taxonomy" id="408172"/>
    <lineage>
        <taxon>unclassified sequences</taxon>
        <taxon>metagenomes</taxon>
        <taxon>ecological metagenomes</taxon>
    </lineage>
</organism>
<dbReference type="PANTHER" id="PTHR11693">
    <property type="entry name" value="ATP SYNTHASE GAMMA CHAIN"/>
    <property type="match status" value="1"/>
</dbReference>
<comment type="subcellular location">
    <subcellularLocation>
        <location evidence="1">Membrane</location>
        <topology evidence="1">Peripheral membrane protein</topology>
    </subcellularLocation>
</comment>
<dbReference type="EMBL" id="UINC01088181">
    <property type="protein sequence ID" value="SVC38184.1"/>
    <property type="molecule type" value="Genomic_DNA"/>
</dbReference>
<sequence>MASVRQISRRIRSVQNTAKITKAMAMIAASKLRRSQDAATQGRYYANSMKEMVSNVTSQIGDEIANQPLAKHRDIKSIGVLFITSDRGLTGGLNSNLMRALDDFIVKQDVPVKIIGVGKKGIAYSRRNNLELLGDFSGIGDRPQSKDTIKVANLLIDKFNAGNVDSFFVGYSQF</sequence>
<name>A0A382LMZ8_9ZZZZ</name>
<keyword evidence="3" id="KW-0813">Transport</keyword>
<gene>
    <name evidence="9" type="ORF">METZ01_LOCUS291038</name>
</gene>
<evidence type="ECO:0000256" key="1">
    <source>
        <dbReference type="ARBA" id="ARBA00004170"/>
    </source>
</evidence>
<keyword evidence="6" id="KW-0472">Membrane</keyword>
<dbReference type="SUPFAM" id="SSF52943">
    <property type="entry name" value="ATP synthase (F1-ATPase), gamma subunit"/>
    <property type="match status" value="1"/>
</dbReference>
<evidence type="ECO:0008006" key="10">
    <source>
        <dbReference type="Google" id="ProtNLM"/>
    </source>
</evidence>
<evidence type="ECO:0000256" key="4">
    <source>
        <dbReference type="ARBA" id="ARBA00022781"/>
    </source>
</evidence>
<keyword evidence="4" id="KW-0375">Hydrogen ion transport</keyword>
<dbReference type="AlphaFoldDB" id="A0A382LMZ8"/>
<keyword evidence="7" id="KW-0139">CF(1)</keyword>
<dbReference type="PRINTS" id="PR00126">
    <property type="entry name" value="ATPASEGAMMA"/>
</dbReference>
<comment type="similarity">
    <text evidence="2">Belongs to the ATPase gamma chain family.</text>
</comment>
<evidence type="ECO:0000313" key="9">
    <source>
        <dbReference type="EMBL" id="SVC38184.1"/>
    </source>
</evidence>
<evidence type="ECO:0000256" key="6">
    <source>
        <dbReference type="ARBA" id="ARBA00023136"/>
    </source>
</evidence>
<accession>A0A382LMZ8</accession>
<reference evidence="9" key="1">
    <citation type="submission" date="2018-05" db="EMBL/GenBank/DDBJ databases">
        <authorList>
            <person name="Lanie J.A."/>
            <person name="Ng W.-L."/>
            <person name="Kazmierczak K.M."/>
            <person name="Andrzejewski T.M."/>
            <person name="Davidsen T.M."/>
            <person name="Wayne K.J."/>
            <person name="Tettelin H."/>
            <person name="Glass J.I."/>
            <person name="Rusch D."/>
            <person name="Podicherti R."/>
            <person name="Tsui H.-C.T."/>
            <person name="Winkler M.E."/>
        </authorList>
    </citation>
    <scope>NUCLEOTIDE SEQUENCE</scope>
</reference>
<dbReference type="Gene3D" id="1.10.287.80">
    <property type="entry name" value="ATP synthase, gamma subunit, helix hairpin domain"/>
    <property type="match status" value="1"/>
</dbReference>
<dbReference type="InterPro" id="IPR000131">
    <property type="entry name" value="ATP_synth_F1_gsu"/>
</dbReference>
<evidence type="ECO:0000256" key="7">
    <source>
        <dbReference type="ARBA" id="ARBA00023196"/>
    </source>
</evidence>
<keyword evidence="5" id="KW-0406">Ion transport</keyword>
<dbReference type="GO" id="GO:0046933">
    <property type="term" value="F:proton-transporting ATP synthase activity, rotational mechanism"/>
    <property type="evidence" value="ECO:0007669"/>
    <property type="project" value="InterPro"/>
</dbReference>
<dbReference type="CDD" id="cd12151">
    <property type="entry name" value="F1-ATPase_gamma"/>
    <property type="match status" value="1"/>
</dbReference>
<dbReference type="Gene3D" id="3.40.1380.10">
    <property type="match status" value="1"/>
</dbReference>
<evidence type="ECO:0000256" key="5">
    <source>
        <dbReference type="ARBA" id="ARBA00023065"/>
    </source>
</evidence>
<dbReference type="PANTHER" id="PTHR11693:SF22">
    <property type="entry name" value="ATP SYNTHASE SUBUNIT GAMMA, MITOCHONDRIAL"/>
    <property type="match status" value="1"/>
</dbReference>
<feature type="non-terminal residue" evidence="9">
    <location>
        <position position="174"/>
    </location>
</feature>
<proteinExistence type="inferred from homology"/>
<protein>
    <recommendedName>
        <fullName evidence="10">F0F1 ATP synthase subunit gamma</fullName>
    </recommendedName>
</protein>
<evidence type="ECO:0000256" key="3">
    <source>
        <dbReference type="ARBA" id="ARBA00022448"/>
    </source>
</evidence>
<dbReference type="Pfam" id="PF00231">
    <property type="entry name" value="ATP-synt"/>
    <property type="match status" value="1"/>
</dbReference>
<dbReference type="InterPro" id="IPR035968">
    <property type="entry name" value="ATP_synth_F1_ATPase_gsu"/>
</dbReference>
<evidence type="ECO:0000256" key="8">
    <source>
        <dbReference type="ARBA" id="ARBA00023310"/>
    </source>
</evidence>
<keyword evidence="8" id="KW-0066">ATP synthesis</keyword>